<comment type="caution">
    <text evidence="1">The sequence shown here is derived from an EMBL/GenBank/DDBJ whole genome shotgun (WGS) entry which is preliminary data.</text>
</comment>
<organism evidence="1 2">
    <name type="scientific">Golovinomyces cichoracearum</name>
    <dbReference type="NCBI Taxonomy" id="62708"/>
    <lineage>
        <taxon>Eukaryota</taxon>
        <taxon>Fungi</taxon>
        <taxon>Dikarya</taxon>
        <taxon>Ascomycota</taxon>
        <taxon>Pezizomycotina</taxon>
        <taxon>Leotiomycetes</taxon>
        <taxon>Erysiphales</taxon>
        <taxon>Erysiphaceae</taxon>
        <taxon>Golovinomyces</taxon>
    </lineage>
</organism>
<dbReference type="AlphaFoldDB" id="A0A420JC65"/>
<name>A0A420JC65_9PEZI</name>
<dbReference type="PANTHER" id="PTHR11439:SF467">
    <property type="entry name" value="INTEGRASE CATALYTIC DOMAIN-CONTAINING PROTEIN"/>
    <property type="match status" value="1"/>
</dbReference>
<protein>
    <submittedName>
        <fullName evidence="1">Copia protein</fullName>
    </submittedName>
</protein>
<evidence type="ECO:0000313" key="1">
    <source>
        <dbReference type="EMBL" id="RKF84361.1"/>
    </source>
</evidence>
<accession>A0A420JC65</accession>
<dbReference type="EMBL" id="MCBS01010331">
    <property type="protein sequence ID" value="RKF84361.1"/>
    <property type="molecule type" value="Genomic_DNA"/>
</dbReference>
<reference evidence="1 2" key="1">
    <citation type="journal article" date="2018" name="BMC Genomics">
        <title>Comparative genome analyses reveal sequence features reflecting distinct modes of host-adaptation between dicot and monocot powdery mildew.</title>
        <authorList>
            <person name="Wu Y."/>
            <person name="Ma X."/>
            <person name="Pan Z."/>
            <person name="Kale S.D."/>
            <person name="Song Y."/>
            <person name="King H."/>
            <person name="Zhang Q."/>
            <person name="Presley C."/>
            <person name="Deng X."/>
            <person name="Wei C.I."/>
            <person name="Xiao S."/>
        </authorList>
    </citation>
    <scope>NUCLEOTIDE SEQUENCE [LARGE SCALE GENOMIC DNA]</scope>
    <source>
        <strain evidence="1">UMSG1</strain>
    </source>
</reference>
<dbReference type="PANTHER" id="PTHR11439">
    <property type="entry name" value="GAG-POL-RELATED RETROTRANSPOSON"/>
    <property type="match status" value="1"/>
</dbReference>
<evidence type="ECO:0000313" key="2">
    <source>
        <dbReference type="Proteomes" id="UP000285326"/>
    </source>
</evidence>
<proteinExistence type="predicted"/>
<gene>
    <name evidence="1" type="ORF">GcM1_103001</name>
</gene>
<sequence length="167" mass="18384">MINVYSDTDFATDPADRKSITGMVLMINGGVTTFGNSKQPGVSRSTSEAEYIGMSDSAKRGLNDEKDSNPVPILHEDNSAAVTLTKGLKIISAIRHIATSYDHILHKLHMGMVVTKWDPNNKMLADGFTKPLTRIIFVQKRNEIGDSRITEVMKKILGDESEDCVSE</sequence>
<dbReference type="CDD" id="cd09272">
    <property type="entry name" value="RNase_HI_RT_Ty1"/>
    <property type="match status" value="1"/>
</dbReference>
<dbReference type="Proteomes" id="UP000285326">
    <property type="component" value="Unassembled WGS sequence"/>
</dbReference>